<dbReference type="GO" id="GO:0071555">
    <property type="term" value="P:cell wall organization"/>
    <property type="evidence" value="ECO:0007669"/>
    <property type="project" value="UniProtKB-KW"/>
</dbReference>
<dbReference type="GO" id="GO:0046872">
    <property type="term" value="F:metal ion binding"/>
    <property type="evidence" value="ECO:0007669"/>
    <property type="project" value="UniProtKB-KW"/>
</dbReference>
<comment type="subcellular location">
    <subcellularLocation>
        <location evidence="3">Cell membrane</location>
        <topology evidence="3">Lipid-anchor</topology>
        <topology evidence="3">GPI-anchor</topology>
    </subcellularLocation>
    <subcellularLocation>
        <location evidence="2">Secreted</location>
        <location evidence="2">Cell wall</location>
    </subcellularLocation>
</comment>
<keyword evidence="5" id="KW-1003">Cell membrane</keyword>
<accession>A0A9P6W4A0</accession>
<sequence>MKTTASTLAAVLATAAVVAVDACGTESEFAVVRRDAIQRRQAAAAARPTDEAGMAQLTDSAQECAMYSYPPVAALLAQKVYPPIWQIANLSTAQNEATSLFSTLNGTIPNIAPRGTPTGNFTGVNYNGVEDPDCWWTWKQCHTPKLPGLQEDIYNLPEANTWGFTLDDGPNCTHNALYNFMNEQKQKATLFYIGSNVIDWPLQAQRGLADGHEICAHTWSHRYMTSLTNEQVFAELYYSKKAIKDVMGVTVQCWRPPYGDVDDRVRYIAQALGLRTIIWSDNTFDYEVSTLGINAVNANYQTIINGGKNGTYNSNGTIVLTHELNNDTMSLVQQNFAAIKAAFKYVVPVHVALNSTEPYVETGYTYPNFAQWTAGTTSITLASPTAVSSDVSLSIPLSTGATGSISASVAHSTASAGQAAAAETSGSGSHSGADSVRPLASGPVGAVLAALLGAVGAGAMAVML</sequence>
<comment type="caution">
    <text evidence="24">The sequence shown here is derived from an EMBL/GenBank/DDBJ whole genome shotgun (WGS) entry which is preliminary data.</text>
</comment>
<dbReference type="InterPro" id="IPR011330">
    <property type="entry name" value="Glyco_hydro/deAcase_b/a-brl"/>
</dbReference>
<evidence type="ECO:0000256" key="20">
    <source>
        <dbReference type="ARBA" id="ARBA00024056"/>
    </source>
</evidence>
<dbReference type="AlphaFoldDB" id="A0A9P6W4A0"/>
<keyword evidence="16" id="KW-0170">Cobalt</keyword>
<dbReference type="Pfam" id="PF01522">
    <property type="entry name" value="Polysacc_deac_1"/>
    <property type="match status" value="1"/>
</dbReference>
<feature type="domain" description="NodB homology" evidence="23">
    <location>
        <begin position="160"/>
        <end position="348"/>
    </location>
</feature>
<keyword evidence="11" id="KW-0378">Hydrolase</keyword>
<evidence type="ECO:0000256" key="2">
    <source>
        <dbReference type="ARBA" id="ARBA00004191"/>
    </source>
</evidence>
<reference evidence="24 25" key="1">
    <citation type="submission" date="2020-11" db="EMBL/GenBank/DDBJ databases">
        <title>Kefir isolates.</title>
        <authorList>
            <person name="Marcisauskas S."/>
            <person name="Kim Y."/>
            <person name="Blasche S."/>
        </authorList>
    </citation>
    <scope>NUCLEOTIDE SEQUENCE [LARGE SCALE GENOMIC DNA]</scope>
    <source>
        <strain evidence="24 25">KR</strain>
    </source>
</reference>
<evidence type="ECO:0000256" key="14">
    <source>
        <dbReference type="ARBA" id="ARBA00023180"/>
    </source>
</evidence>
<keyword evidence="12" id="KW-0146">Chitin degradation</keyword>
<evidence type="ECO:0000256" key="6">
    <source>
        <dbReference type="ARBA" id="ARBA00022512"/>
    </source>
</evidence>
<organism evidence="24 25">
    <name type="scientific">Rhodotorula mucilaginosa</name>
    <name type="common">Yeast</name>
    <name type="synonym">Rhodotorula rubra</name>
    <dbReference type="NCBI Taxonomy" id="5537"/>
    <lineage>
        <taxon>Eukaryota</taxon>
        <taxon>Fungi</taxon>
        <taxon>Dikarya</taxon>
        <taxon>Basidiomycota</taxon>
        <taxon>Pucciniomycotina</taxon>
        <taxon>Microbotryomycetes</taxon>
        <taxon>Sporidiobolales</taxon>
        <taxon>Sporidiobolaceae</taxon>
        <taxon>Rhodotorula</taxon>
    </lineage>
</organism>
<evidence type="ECO:0000256" key="19">
    <source>
        <dbReference type="ARBA" id="ARBA00023326"/>
    </source>
</evidence>
<evidence type="ECO:0000256" key="12">
    <source>
        <dbReference type="ARBA" id="ARBA00023024"/>
    </source>
</evidence>
<feature type="signal peptide" evidence="22">
    <location>
        <begin position="1"/>
        <end position="22"/>
    </location>
</feature>
<evidence type="ECO:0000256" key="3">
    <source>
        <dbReference type="ARBA" id="ARBA00004609"/>
    </source>
</evidence>
<dbReference type="PROSITE" id="PS51677">
    <property type="entry name" value="NODB"/>
    <property type="match status" value="1"/>
</dbReference>
<evidence type="ECO:0000256" key="8">
    <source>
        <dbReference type="ARBA" id="ARBA00022622"/>
    </source>
</evidence>
<keyword evidence="17" id="KW-0449">Lipoprotein</keyword>
<feature type="chain" id="PRO_5040149639" description="chitin deacetylase" evidence="22">
    <location>
        <begin position="23"/>
        <end position="464"/>
    </location>
</feature>
<evidence type="ECO:0000256" key="18">
    <source>
        <dbReference type="ARBA" id="ARBA00023316"/>
    </source>
</evidence>
<dbReference type="GO" id="GO:0004099">
    <property type="term" value="F:chitin deacetylase activity"/>
    <property type="evidence" value="ECO:0007669"/>
    <property type="project" value="UniProtKB-EC"/>
</dbReference>
<evidence type="ECO:0000256" key="10">
    <source>
        <dbReference type="ARBA" id="ARBA00022729"/>
    </source>
</evidence>
<name>A0A9P6W4A0_RHOMI</name>
<dbReference type="InterPro" id="IPR002509">
    <property type="entry name" value="NODB_dom"/>
</dbReference>
<keyword evidence="13" id="KW-0472">Membrane</keyword>
<evidence type="ECO:0000256" key="5">
    <source>
        <dbReference type="ARBA" id="ARBA00022475"/>
    </source>
</evidence>
<dbReference type="GO" id="GO:0098552">
    <property type="term" value="C:side of membrane"/>
    <property type="evidence" value="ECO:0007669"/>
    <property type="project" value="UniProtKB-KW"/>
</dbReference>
<keyword evidence="7" id="KW-0964">Secreted</keyword>
<keyword evidence="15" id="KW-0119">Carbohydrate metabolism</keyword>
<dbReference type="Gene3D" id="3.20.20.370">
    <property type="entry name" value="Glycoside hydrolase/deacetylase"/>
    <property type="match status" value="1"/>
</dbReference>
<evidence type="ECO:0000256" key="4">
    <source>
        <dbReference type="ARBA" id="ARBA00010973"/>
    </source>
</evidence>
<evidence type="ECO:0000256" key="22">
    <source>
        <dbReference type="SAM" id="SignalP"/>
    </source>
</evidence>
<evidence type="ECO:0000259" key="23">
    <source>
        <dbReference type="PROSITE" id="PS51677"/>
    </source>
</evidence>
<evidence type="ECO:0000313" key="25">
    <source>
        <dbReference type="Proteomes" id="UP000777482"/>
    </source>
</evidence>
<evidence type="ECO:0000256" key="9">
    <source>
        <dbReference type="ARBA" id="ARBA00022723"/>
    </source>
</evidence>
<dbReference type="OrthoDB" id="407355at2759"/>
<dbReference type="GO" id="GO:0000272">
    <property type="term" value="P:polysaccharide catabolic process"/>
    <property type="evidence" value="ECO:0007669"/>
    <property type="project" value="UniProtKB-KW"/>
</dbReference>
<gene>
    <name evidence="24" type="ORF">C6P46_002414</name>
</gene>
<evidence type="ECO:0000256" key="21">
    <source>
        <dbReference type="ARBA" id="ARBA00048494"/>
    </source>
</evidence>
<evidence type="ECO:0000256" key="1">
    <source>
        <dbReference type="ARBA" id="ARBA00001941"/>
    </source>
</evidence>
<keyword evidence="10 22" id="KW-0732">Signal</keyword>
<dbReference type="Proteomes" id="UP000777482">
    <property type="component" value="Unassembled WGS sequence"/>
</dbReference>
<dbReference type="PANTHER" id="PTHR10587:SF98">
    <property type="entry name" value="CHITIN DEACETYLASE"/>
    <property type="match status" value="1"/>
</dbReference>
<keyword evidence="6" id="KW-0134">Cell wall</keyword>
<comment type="catalytic activity">
    <reaction evidence="21">
        <text>[(1-&gt;4)-N-acetyl-beta-D-glucosaminyl](n) + n H2O = chitosan + n acetate</text>
        <dbReference type="Rhea" id="RHEA:10464"/>
        <dbReference type="Rhea" id="RHEA-COMP:9593"/>
        <dbReference type="Rhea" id="RHEA-COMP:9597"/>
        <dbReference type="ChEBI" id="CHEBI:15377"/>
        <dbReference type="ChEBI" id="CHEBI:17029"/>
        <dbReference type="ChEBI" id="CHEBI:30089"/>
        <dbReference type="ChEBI" id="CHEBI:57704"/>
        <dbReference type="EC" id="3.5.1.41"/>
    </reaction>
    <physiologicalReaction direction="left-to-right" evidence="21">
        <dbReference type="Rhea" id="RHEA:10465"/>
    </physiologicalReaction>
</comment>
<evidence type="ECO:0000256" key="13">
    <source>
        <dbReference type="ARBA" id="ARBA00023136"/>
    </source>
</evidence>
<evidence type="ECO:0000256" key="11">
    <source>
        <dbReference type="ARBA" id="ARBA00022801"/>
    </source>
</evidence>
<dbReference type="GO" id="GO:0005886">
    <property type="term" value="C:plasma membrane"/>
    <property type="evidence" value="ECO:0007669"/>
    <property type="project" value="UniProtKB-SubCell"/>
</dbReference>
<dbReference type="GO" id="GO:0009272">
    <property type="term" value="P:fungal-type cell wall biogenesis"/>
    <property type="evidence" value="ECO:0007669"/>
    <property type="project" value="UniProtKB-ARBA"/>
</dbReference>
<protein>
    <recommendedName>
        <fullName evidence="20">chitin deacetylase</fullName>
        <ecNumber evidence="20">3.5.1.41</ecNumber>
    </recommendedName>
</protein>
<keyword evidence="9" id="KW-0479">Metal-binding</keyword>
<comment type="cofactor">
    <cofactor evidence="1">
        <name>Co(2+)</name>
        <dbReference type="ChEBI" id="CHEBI:48828"/>
    </cofactor>
</comment>
<dbReference type="GO" id="GO:0006032">
    <property type="term" value="P:chitin catabolic process"/>
    <property type="evidence" value="ECO:0007669"/>
    <property type="project" value="UniProtKB-KW"/>
</dbReference>
<keyword evidence="25" id="KW-1185">Reference proteome</keyword>
<keyword evidence="14" id="KW-0325">Glycoprotein</keyword>
<dbReference type="InterPro" id="IPR050248">
    <property type="entry name" value="Polysacc_deacetylase_ArnD"/>
</dbReference>
<dbReference type="EC" id="3.5.1.41" evidence="20"/>
<keyword evidence="18" id="KW-0961">Cell wall biogenesis/degradation</keyword>
<dbReference type="FunFam" id="3.20.20.370:FF:000004">
    <property type="entry name" value="Related to Chitin deacetylase"/>
    <property type="match status" value="1"/>
</dbReference>
<dbReference type="EMBL" id="PUHQ01000019">
    <property type="protein sequence ID" value="KAG0663518.1"/>
    <property type="molecule type" value="Genomic_DNA"/>
</dbReference>
<evidence type="ECO:0000256" key="15">
    <source>
        <dbReference type="ARBA" id="ARBA00023277"/>
    </source>
</evidence>
<keyword evidence="19" id="KW-0624">Polysaccharide degradation</keyword>
<proteinExistence type="inferred from homology"/>
<evidence type="ECO:0000256" key="17">
    <source>
        <dbReference type="ARBA" id="ARBA00023288"/>
    </source>
</evidence>
<dbReference type="PANTHER" id="PTHR10587">
    <property type="entry name" value="GLYCOSYL TRANSFERASE-RELATED"/>
    <property type="match status" value="1"/>
</dbReference>
<dbReference type="SUPFAM" id="SSF88713">
    <property type="entry name" value="Glycoside hydrolase/deacetylase"/>
    <property type="match status" value="1"/>
</dbReference>
<evidence type="ECO:0000256" key="16">
    <source>
        <dbReference type="ARBA" id="ARBA00023285"/>
    </source>
</evidence>
<keyword evidence="8" id="KW-0336">GPI-anchor</keyword>
<evidence type="ECO:0000313" key="24">
    <source>
        <dbReference type="EMBL" id="KAG0663518.1"/>
    </source>
</evidence>
<comment type="similarity">
    <text evidence="4">Belongs to the polysaccharide deacetylase family.</text>
</comment>
<evidence type="ECO:0000256" key="7">
    <source>
        <dbReference type="ARBA" id="ARBA00022525"/>
    </source>
</evidence>